<dbReference type="GO" id="GO:0005737">
    <property type="term" value="C:cytoplasm"/>
    <property type="evidence" value="ECO:0007669"/>
    <property type="project" value="UniProtKB-SubCell"/>
</dbReference>
<evidence type="ECO:0000256" key="6">
    <source>
        <dbReference type="ARBA" id="ARBA00023016"/>
    </source>
</evidence>
<feature type="domain" description="Clp R" evidence="13">
    <location>
        <begin position="3"/>
        <end position="147"/>
    </location>
</feature>
<keyword evidence="4 11" id="KW-0547">Nucleotide-binding</keyword>
<evidence type="ECO:0000256" key="3">
    <source>
        <dbReference type="ARBA" id="ARBA00022737"/>
    </source>
</evidence>
<dbReference type="GO" id="GO:0042026">
    <property type="term" value="P:protein refolding"/>
    <property type="evidence" value="ECO:0007669"/>
    <property type="project" value="UniProtKB-UniRule"/>
</dbReference>
<dbReference type="SMART" id="SM00382">
    <property type="entry name" value="AAA"/>
    <property type="match status" value="2"/>
</dbReference>
<keyword evidence="8 11" id="KW-0143">Chaperone</keyword>
<evidence type="ECO:0000256" key="8">
    <source>
        <dbReference type="ARBA" id="ARBA00023186"/>
    </source>
</evidence>
<gene>
    <name evidence="12" type="primary">clpB</name>
    <name evidence="14" type="ORF">C8N24_2058</name>
</gene>
<dbReference type="PANTHER" id="PTHR11638:SF18">
    <property type="entry name" value="HEAT SHOCK PROTEIN 104"/>
    <property type="match status" value="1"/>
</dbReference>
<evidence type="ECO:0000256" key="10">
    <source>
        <dbReference type="PROSITE-ProRule" id="PRU01251"/>
    </source>
</evidence>
<dbReference type="AlphaFoldDB" id="A0A660LD86"/>
<dbReference type="NCBIfam" id="TIGR03346">
    <property type="entry name" value="chaperone_ClpB"/>
    <property type="match status" value="1"/>
</dbReference>
<dbReference type="SMART" id="SM01086">
    <property type="entry name" value="ClpB_D2-small"/>
    <property type="match status" value="1"/>
</dbReference>
<evidence type="ECO:0000256" key="2">
    <source>
        <dbReference type="ARBA" id="ARBA00008675"/>
    </source>
</evidence>
<dbReference type="InterPro" id="IPR027417">
    <property type="entry name" value="P-loop_NTPase"/>
</dbReference>
<dbReference type="SUPFAM" id="SSF81923">
    <property type="entry name" value="Double Clp-N motif"/>
    <property type="match status" value="1"/>
</dbReference>
<comment type="subunit">
    <text evidence="12">Homohexamer; The oligomerization is ATP-dependent.</text>
</comment>
<evidence type="ECO:0000259" key="13">
    <source>
        <dbReference type="PROSITE" id="PS51903"/>
    </source>
</evidence>
<dbReference type="PROSITE" id="PS51903">
    <property type="entry name" value="CLP_R"/>
    <property type="match status" value="1"/>
</dbReference>
<evidence type="ECO:0000313" key="14">
    <source>
        <dbReference type="EMBL" id="RKQ92215.1"/>
    </source>
</evidence>
<dbReference type="InterPro" id="IPR018368">
    <property type="entry name" value="ClpA/B_CS1"/>
</dbReference>
<dbReference type="InterPro" id="IPR001270">
    <property type="entry name" value="ClpA/B"/>
</dbReference>
<dbReference type="FunFam" id="3.40.50.300:FF:000025">
    <property type="entry name" value="ATP-dependent Clp protease subunit"/>
    <property type="match status" value="1"/>
</dbReference>
<evidence type="ECO:0000256" key="1">
    <source>
        <dbReference type="ARBA" id="ARBA00004496"/>
    </source>
</evidence>
<evidence type="ECO:0000256" key="11">
    <source>
        <dbReference type="RuleBase" id="RU004432"/>
    </source>
</evidence>
<evidence type="ECO:0000256" key="12">
    <source>
        <dbReference type="RuleBase" id="RU362034"/>
    </source>
</evidence>
<dbReference type="PRINTS" id="PR00300">
    <property type="entry name" value="CLPPROTEASEA"/>
</dbReference>
<evidence type="ECO:0000256" key="5">
    <source>
        <dbReference type="ARBA" id="ARBA00022840"/>
    </source>
</evidence>
<dbReference type="FunFam" id="3.40.50.300:FF:000120">
    <property type="entry name" value="ATP-dependent chaperone ClpB"/>
    <property type="match status" value="1"/>
</dbReference>
<comment type="subunit">
    <text evidence="9">Homohexamer. The oligomerization is ATP-dependent.</text>
</comment>
<keyword evidence="12" id="KW-0963">Cytoplasm</keyword>
<keyword evidence="6 12" id="KW-0346">Stress response</keyword>
<dbReference type="OrthoDB" id="9803641at2"/>
<dbReference type="Pfam" id="PF00004">
    <property type="entry name" value="AAA"/>
    <property type="match status" value="1"/>
</dbReference>
<comment type="caution">
    <text evidence="14">The sequence shown here is derived from an EMBL/GenBank/DDBJ whole genome shotgun (WGS) entry which is preliminary data.</text>
</comment>
<dbReference type="EMBL" id="RBIL01000001">
    <property type="protein sequence ID" value="RKQ92215.1"/>
    <property type="molecule type" value="Genomic_DNA"/>
</dbReference>
<dbReference type="Pfam" id="PF02861">
    <property type="entry name" value="Clp_N"/>
    <property type="match status" value="1"/>
</dbReference>
<dbReference type="CDD" id="cd00009">
    <property type="entry name" value="AAA"/>
    <property type="match status" value="1"/>
</dbReference>
<dbReference type="GO" id="GO:0034605">
    <property type="term" value="P:cellular response to heat"/>
    <property type="evidence" value="ECO:0007669"/>
    <property type="project" value="TreeGrafter"/>
</dbReference>
<dbReference type="InterPro" id="IPR036628">
    <property type="entry name" value="Clp_N_dom_sf"/>
</dbReference>
<dbReference type="GO" id="GO:0006508">
    <property type="term" value="P:proteolysis"/>
    <property type="evidence" value="ECO:0007669"/>
    <property type="project" value="UniProtKB-KW"/>
</dbReference>
<keyword evidence="3 10" id="KW-0677">Repeat</keyword>
<comment type="subcellular location">
    <subcellularLocation>
        <location evidence="1 12">Cytoplasm</location>
    </subcellularLocation>
</comment>
<dbReference type="Gene3D" id="3.40.50.300">
    <property type="entry name" value="P-loop containing nucleotide triphosphate hydrolases"/>
    <property type="match status" value="3"/>
</dbReference>
<dbReference type="GO" id="GO:0005524">
    <property type="term" value="F:ATP binding"/>
    <property type="evidence" value="ECO:0007669"/>
    <property type="project" value="UniProtKB-UniRule"/>
</dbReference>
<dbReference type="InterPro" id="IPR003593">
    <property type="entry name" value="AAA+_ATPase"/>
</dbReference>
<evidence type="ECO:0000256" key="9">
    <source>
        <dbReference type="ARBA" id="ARBA00026057"/>
    </source>
</evidence>
<comment type="function">
    <text evidence="12">Part of a stress-induced multi-chaperone system, it is involved in the recovery of the cell from heat-induced damage, in cooperation with DnaK, DnaJ and GrpE.</text>
</comment>
<comment type="similarity">
    <text evidence="2 11">Belongs to the ClpA/ClpB family.</text>
</comment>
<dbReference type="Pfam" id="PF17871">
    <property type="entry name" value="AAA_lid_9"/>
    <property type="match status" value="1"/>
</dbReference>
<dbReference type="InterPro" id="IPR041546">
    <property type="entry name" value="ClpA/ClpB_AAA_lid"/>
</dbReference>
<dbReference type="Pfam" id="PF10431">
    <property type="entry name" value="ClpB_D2-small"/>
    <property type="match status" value="1"/>
</dbReference>
<keyword evidence="14" id="KW-0378">Hydrolase</keyword>
<accession>A0A660LD86</accession>
<dbReference type="Gene3D" id="1.10.8.60">
    <property type="match status" value="1"/>
</dbReference>
<dbReference type="InterPro" id="IPR019489">
    <property type="entry name" value="Clp_ATPase_C"/>
</dbReference>
<feature type="coiled-coil region" evidence="12">
    <location>
        <begin position="406"/>
        <end position="498"/>
    </location>
</feature>
<sequence>MQADRFTIKSQEALQAAIAVAAARNHTETQPEHLLVALLEQPESVVVPVLRKLGARPETIKGEVEQALNQLPTITAGAKEPTTSRELMDVLRLAEREAGKLRDEYISTEHILLALAAAQGGEAAKSLNRNGATHKALTTAIEQVRGPHRVTDQSPEDKYQALQKFGRDLTADAEDGKLDPVIGRDDEIRRVIQVLSRRTKNNPVLIGEPGVGKTAIAEGLAQRIVSGDIPESLKDRKVISLDIGALLAGSKYRGEFEERLKAVLKEIADAEGQIILFMDELHTIVGAGAAEGAVDASQLLKPMLARGELRAVGATTLDEYKKHVEKDAALERRFQPIYVGEPTLEGTIAILRGLKERYEAHHGVTITDAALIAAATLSDRYIADRFLPDKAIDLVDEAASRVSIELSSVPTEIDEVERRIKQLEIEQVAVGKDDTAAERKAEIERELGDLREQANAMRAQWEREKEQAEGHGKLRERLDEARRELERAERELNYQRAAELRHGEIPDLEAKLADAESRPAESYEPPVYLSERVDVDEIAEVVGKWTGIPVSRLVEGEVEKLIHMEERLHQRVIGQHEAVTAVSDALRRSRAGLSDPDRPIGTFLFLGPTGVGKTELARALAEFMFDSQDAMIRIDMSEYMEKHSVARLVGAPPGYVGYEEGGQLTEAVRRRPYSVVLLDEIEKAHNDVFNILLQVFDDGRLTDGQGRTVDFKNTVLIMTSNIPGGRAGVEANFKPEFVNRLDDIVEFEPLSREQLREIVDLQVARLIVRVAERGVDVALTDAARDLLGDLGYDPAYGARPLKRVISKYLVDPMALGLLKNEYAAGDHVEVDAEDGALRFTRVRVSEEAKTPTPA</sequence>
<organism evidence="14 15">
    <name type="scientific">Solirubrobacter pauli</name>
    <dbReference type="NCBI Taxonomy" id="166793"/>
    <lineage>
        <taxon>Bacteria</taxon>
        <taxon>Bacillati</taxon>
        <taxon>Actinomycetota</taxon>
        <taxon>Thermoleophilia</taxon>
        <taxon>Solirubrobacterales</taxon>
        <taxon>Solirubrobacteraceae</taxon>
        <taxon>Solirubrobacter</taxon>
    </lineage>
</organism>
<dbReference type="SUPFAM" id="SSF52540">
    <property type="entry name" value="P-loop containing nucleoside triphosphate hydrolases"/>
    <property type="match status" value="2"/>
</dbReference>
<dbReference type="PROSITE" id="PS00871">
    <property type="entry name" value="CLPAB_2"/>
    <property type="match status" value="1"/>
</dbReference>
<dbReference type="InterPro" id="IPR050130">
    <property type="entry name" value="ClpA_ClpB"/>
</dbReference>
<dbReference type="Gene3D" id="1.10.1780.10">
    <property type="entry name" value="Clp, N-terminal domain"/>
    <property type="match status" value="1"/>
</dbReference>
<name>A0A660LD86_9ACTN</name>
<dbReference type="GO" id="GO:0016887">
    <property type="term" value="F:ATP hydrolysis activity"/>
    <property type="evidence" value="ECO:0007669"/>
    <property type="project" value="InterPro"/>
</dbReference>
<protein>
    <recommendedName>
        <fullName evidence="12">Chaperone protein ClpB</fullName>
    </recommendedName>
</protein>
<dbReference type="CDD" id="cd19499">
    <property type="entry name" value="RecA-like_ClpB_Hsp104-like"/>
    <property type="match status" value="1"/>
</dbReference>
<evidence type="ECO:0000256" key="7">
    <source>
        <dbReference type="ARBA" id="ARBA00023054"/>
    </source>
</evidence>
<evidence type="ECO:0000313" key="15">
    <source>
        <dbReference type="Proteomes" id="UP000278962"/>
    </source>
</evidence>
<dbReference type="PANTHER" id="PTHR11638">
    <property type="entry name" value="ATP-DEPENDENT CLP PROTEASE"/>
    <property type="match status" value="1"/>
</dbReference>
<dbReference type="InterPro" id="IPR028299">
    <property type="entry name" value="ClpA/B_CS2"/>
</dbReference>
<dbReference type="GO" id="GO:0008233">
    <property type="term" value="F:peptidase activity"/>
    <property type="evidence" value="ECO:0007669"/>
    <property type="project" value="UniProtKB-KW"/>
</dbReference>
<keyword evidence="5 11" id="KW-0067">ATP-binding</keyword>
<dbReference type="InterPro" id="IPR003959">
    <property type="entry name" value="ATPase_AAA_core"/>
</dbReference>
<dbReference type="RefSeq" id="WP_121249924.1">
    <property type="nucleotide sequence ID" value="NZ_RBIL01000001.1"/>
</dbReference>
<evidence type="ECO:0000256" key="4">
    <source>
        <dbReference type="ARBA" id="ARBA00022741"/>
    </source>
</evidence>
<proteinExistence type="inferred from homology"/>
<dbReference type="PROSITE" id="PS00870">
    <property type="entry name" value="CLPAB_1"/>
    <property type="match status" value="1"/>
</dbReference>
<dbReference type="InterPro" id="IPR017730">
    <property type="entry name" value="Chaperonin_ClpB"/>
</dbReference>
<keyword evidence="7 12" id="KW-0175">Coiled coil</keyword>
<reference evidence="14 15" key="1">
    <citation type="submission" date="2018-10" db="EMBL/GenBank/DDBJ databases">
        <title>Genomic Encyclopedia of Archaeal and Bacterial Type Strains, Phase II (KMG-II): from individual species to whole genera.</title>
        <authorList>
            <person name="Goeker M."/>
        </authorList>
    </citation>
    <scope>NUCLEOTIDE SEQUENCE [LARGE SCALE GENOMIC DNA]</scope>
    <source>
        <strain evidence="14 15">DSM 14954</strain>
    </source>
</reference>
<dbReference type="Proteomes" id="UP000278962">
    <property type="component" value="Unassembled WGS sequence"/>
</dbReference>
<keyword evidence="15" id="KW-1185">Reference proteome</keyword>
<keyword evidence="14" id="KW-0645">Protease</keyword>
<dbReference type="FunFam" id="3.40.50.300:FF:000010">
    <property type="entry name" value="Chaperone clpB 1, putative"/>
    <property type="match status" value="1"/>
</dbReference>
<dbReference type="Pfam" id="PF07724">
    <property type="entry name" value="AAA_2"/>
    <property type="match status" value="1"/>
</dbReference>
<dbReference type="InterPro" id="IPR004176">
    <property type="entry name" value="Clp_R_N"/>
</dbReference>